<sequence>MKPNNIITLTVFLTALKQLDEPLPENIQTQLNDISKGLITDPDSIGNLDTIAESYPPLDKIYQIEFARIEENSSECNRGGSPLPLPTEQTAELTNAVFNVFSNNNSVAAAKIAVKPNLLQRVWDFINGRIENE</sequence>
<keyword evidence="2" id="KW-1185">Reference proteome</keyword>
<dbReference type="RefSeq" id="WP_181931442.1">
    <property type="nucleotide sequence ID" value="NZ_CP054698.1"/>
</dbReference>
<dbReference type="KEGG" id="ned:HUN01_11910"/>
<dbReference type="AlphaFoldDB" id="A0A7D7QJC8"/>
<gene>
    <name evidence="1" type="ORF">HUN01_11910</name>
</gene>
<dbReference type="Proteomes" id="UP000514713">
    <property type="component" value="Chromosome"/>
</dbReference>
<proteinExistence type="predicted"/>
<protein>
    <submittedName>
        <fullName evidence="1">Uncharacterized protein</fullName>
    </submittedName>
</protein>
<accession>A0A7D7QJC8</accession>
<reference evidence="2" key="1">
    <citation type="submission" date="2020-06" db="EMBL/GenBank/DDBJ databases">
        <title>Nostoc edaphicum CCNP1411 genome.</title>
        <authorList>
            <person name="Fidor A."/>
            <person name="Grabski M."/>
            <person name="Gawor J."/>
            <person name="Gromadka R."/>
            <person name="Wegrzyn G."/>
            <person name="Mazur-Marzec H."/>
        </authorList>
    </citation>
    <scope>NUCLEOTIDE SEQUENCE [LARGE SCALE GENOMIC DNA]</scope>
    <source>
        <strain evidence="2">CCNP1411</strain>
    </source>
</reference>
<name>A0A7D7QJC8_9NOSO</name>
<organism evidence="1 2">
    <name type="scientific">Nostoc edaphicum CCNP1411</name>
    <dbReference type="NCBI Taxonomy" id="1472755"/>
    <lineage>
        <taxon>Bacteria</taxon>
        <taxon>Bacillati</taxon>
        <taxon>Cyanobacteriota</taxon>
        <taxon>Cyanophyceae</taxon>
        <taxon>Nostocales</taxon>
        <taxon>Nostocaceae</taxon>
        <taxon>Nostoc</taxon>
    </lineage>
</organism>
<evidence type="ECO:0000313" key="1">
    <source>
        <dbReference type="EMBL" id="QMS88264.1"/>
    </source>
</evidence>
<evidence type="ECO:0000313" key="2">
    <source>
        <dbReference type="Proteomes" id="UP000514713"/>
    </source>
</evidence>
<dbReference type="EMBL" id="CP054698">
    <property type="protein sequence ID" value="QMS88264.1"/>
    <property type="molecule type" value="Genomic_DNA"/>
</dbReference>